<feature type="region of interest" description="Disordered" evidence="1">
    <location>
        <begin position="449"/>
        <end position="473"/>
    </location>
</feature>
<sequence>CGLAWRLALAKFQGEYCGISSAKIRETVPKRHKFRGAQKLEEERLTTMGMQIWIQLEYNECTQMVRHQQIVVSMPTSGDSGIPTLRAPIYASPFESRSQCQHPRAICKHPCPIRDPDQSADIFQRDNPDLMYDAGSPSPIRNDNLRKAFYTGVTARISIRVQTAEPGNCMIQRRIHPENASSRGTSTRCRGEWGRPEPVRKDWILSLNCKAAFGKFNAGSEGSCSPFPEVVVDYPTSMSTSTDDATAARTPMSFPLRSFRRGDEEEGGNSIRSANYRGESDTVLANGEGGGLRKRVGNETDPAFSAVLLKADRAESVMGFSCGNEKRGWRNELMDWHVPRKIAAPPDDSSEGANELTPDRSSPYIIFTCTIHTLSRYSFCLCNNCTTRTARSDRSSRAVRPRSAEEANQLASQCLNLQIYGGILLRPDFCGIRRSRSCCRHPPWYLSRSKDGASHGRCYTRGPNQELRPGQEPPCWRSELTNARCTADGDAGSNSGSSRAATARRQQGGSRSNDTEANEDANYRAGYFLVPFALAPGNTEQVGDWDVWEGWRTMPQSGGPHQRPDLAMNDVQDGHENSRDCKGETEGCQWHVLDELCSDWSCLSFLPVSRRVSLSPFLPFSLPRLLFLSLFRLFLCMCVCVERRSVGLDEPTNQAVNGNEAKPKRMMVLIKSFYEKCIPYASSVDQDELIQFNLQTDKNKGKGSLEVHTHDVLEQTAFYANTRKTLEY</sequence>
<dbReference type="AlphaFoldDB" id="A0A4S2KYI2"/>
<feature type="region of interest" description="Disordered" evidence="1">
    <location>
        <begin position="486"/>
        <end position="517"/>
    </location>
</feature>
<evidence type="ECO:0000313" key="3">
    <source>
        <dbReference type="Proteomes" id="UP000310200"/>
    </source>
</evidence>
<feature type="region of interest" description="Disordered" evidence="1">
    <location>
        <begin position="258"/>
        <end position="297"/>
    </location>
</feature>
<feature type="compositionally biased region" description="Low complexity" evidence="1">
    <location>
        <begin position="486"/>
        <end position="511"/>
    </location>
</feature>
<accession>A0A4S2KYI2</accession>
<protein>
    <submittedName>
        <fullName evidence="2">Uncharacterized protein</fullName>
    </submittedName>
</protein>
<gene>
    <name evidence="2" type="ORF">DBV15_07377</name>
</gene>
<reference evidence="2 3" key="1">
    <citation type="journal article" date="2019" name="Philos. Trans. R. Soc. Lond., B, Biol. Sci.">
        <title>Ant behaviour and brain gene expression of defending hosts depend on the ecological success of the intruding social parasite.</title>
        <authorList>
            <person name="Kaur R."/>
            <person name="Stoldt M."/>
            <person name="Jongepier E."/>
            <person name="Feldmeyer B."/>
            <person name="Menzel F."/>
            <person name="Bornberg-Bauer E."/>
            <person name="Foitzik S."/>
        </authorList>
    </citation>
    <scope>NUCLEOTIDE SEQUENCE [LARGE SCALE GENOMIC DNA]</scope>
    <source>
        <tissue evidence="2">Whole body</tissue>
    </source>
</reference>
<dbReference type="Proteomes" id="UP000310200">
    <property type="component" value="Unassembled WGS sequence"/>
</dbReference>
<keyword evidence="3" id="KW-1185">Reference proteome</keyword>
<evidence type="ECO:0000313" key="2">
    <source>
        <dbReference type="EMBL" id="TGZ55313.1"/>
    </source>
</evidence>
<feature type="non-terminal residue" evidence="2">
    <location>
        <position position="728"/>
    </location>
</feature>
<name>A0A4S2KYI2_9HYME</name>
<comment type="caution">
    <text evidence="2">The sequence shown here is derived from an EMBL/GenBank/DDBJ whole genome shotgun (WGS) entry which is preliminary data.</text>
</comment>
<evidence type="ECO:0000256" key="1">
    <source>
        <dbReference type="SAM" id="MobiDB-lite"/>
    </source>
</evidence>
<organism evidence="2 3">
    <name type="scientific">Temnothorax longispinosus</name>
    <dbReference type="NCBI Taxonomy" id="300112"/>
    <lineage>
        <taxon>Eukaryota</taxon>
        <taxon>Metazoa</taxon>
        <taxon>Ecdysozoa</taxon>
        <taxon>Arthropoda</taxon>
        <taxon>Hexapoda</taxon>
        <taxon>Insecta</taxon>
        <taxon>Pterygota</taxon>
        <taxon>Neoptera</taxon>
        <taxon>Endopterygota</taxon>
        <taxon>Hymenoptera</taxon>
        <taxon>Apocrita</taxon>
        <taxon>Aculeata</taxon>
        <taxon>Formicoidea</taxon>
        <taxon>Formicidae</taxon>
        <taxon>Myrmicinae</taxon>
        <taxon>Temnothorax</taxon>
    </lineage>
</organism>
<feature type="non-terminal residue" evidence="2">
    <location>
        <position position="1"/>
    </location>
</feature>
<dbReference type="EMBL" id="QBLH01000471">
    <property type="protein sequence ID" value="TGZ55313.1"/>
    <property type="molecule type" value="Genomic_DNA"/>
</dbReference>
<proteinExistence type="predicted"/>